<comment type="caution">
    <text evidence="2">The sequence shown here is derived from an EMBL/GenBank/DDBJ whole genome shotgun (WGS) entry which is preliminary data.</text>
</comment>
<feature type="coiled-coil region" evidence="1">
    <location>
        <begin position="268"/>
        <end position="295"/>
    </location>
</feature>
<evidence type="ECO:0000256" key="1">
    <source>
        <dbReference type="SAM" id="Coils"/>
    </source>
</evidence>
<dbReference type="RefSeq" id="WP_379020882.1">
    <property type="nucleotide sequence ID" value="NZ_JBHRTA010000021.1"/>
</dbReference>
<sequence length="297" mass="33310">MKINFKYCCMLLPICVAFDGWSQSLGKKVVIGSEGGSPEYYVASLPKNSSAVFEKLKIQVFGGYWTNVDLGENTYYISTRGSLRINQERHGGAASRYALLVYDNGDSYDFVIKVVNSYPSFYIRAWKIAGRGVSSIQELPILDYNPAGKTDITSQIPVNKIFLTSQEGNIGLGTDPVGDYRLSVNGKVRAKEVKVETANWPDYVFKEGYDLMPLAELESHINTYGHLPGIPTAKEVEAEGIGLAEMNRKLLEKVEELTLHLIAKENSEQIIKEELQATRQDVRELKKMINEIKRTRP</sequence>
<evidence type="ECO:0000313" key="3">
    <source>
        <dbReference type="Proteomes" id="UP001595526"/>
    </source>
</evidence>
<keyword evidence="3" id="KW-1185">Reference proteome</keyword>
<evidence type="ECO:0000313" key="2">
    <source>
        <dbReference type="EMBL" id="MFC3197311.1"/>
    </source>
</evidence>
<dbReference type="EMBL" id="JBHRTA010000021">
    <property type="protein sequence ID" value="MFC3197311.1"/>
    <property type="molecule type" value="Genomic_DNA"/>
</dbReference>
<accession>A0ABV7JH18</accession>
<reference evidence="3" key="1">
    <citation type="journal article" date="2019" name="Int. J. Syst. Evol. Microbiol.">
        <title>The Global Catalogue of Microorganisms (GCM) 10K type strain sequencing project: providing services to taxonomists for standard genome sequencing and annotation.</title>
        <authorList>
            <consortium name="The Broad Institute Genomics Platform"/>
            <consortium name="The Broad Institute Genome Sequencing Center for Infectious Disease"/>
            <person name="Wu L."/>
            <person name="Ma J."/>
        </authorList>
    </citation>
    <scope>NUCLEOTIDE SEQUENCE [LARGE SCALE GENOMIC DNA]</scope>
    <source>
        <strain evidence="3">KCTC 52416</strain>
    </source>
</reference>
<dbReference type="Proteomes" id="UP001595526">
    <property type="component" value="Unassembled WGS sequence"/>
</dbReference>
<proteinExistence type="predicted"/>
<name>A0ABV7JH18_9SPHI</name>
<gene>
    <name evidence="2" type="ORF">ACFOET_06780</name>
</gene>
<organism evidence="2 3">
    <name type="scientific">Parapedobacter deserti</name>
    <dbReference type="NCBI Taxonomy" id="1912957"/>
    <lineage>
        <taxon>Bacteria</taxon>
        <taxon>Pseudomonadati</taxon>
        <taxon>Bacteroidota</taxon>
        <taxon>Sphingobacteriia</taxon>
        <taxon>Sphingobacteriales</taxon>
        <taxon>Sphingobacteriaceae</taxon>
        <taxon>Parapedobacter</taxon>
    </lineage>
</organism>
<protein>
    <submittedName>
        <fullName evidence="2">Uncharacterized protein</fullName>
    </submittedName>
</protein>
<keyword evidence="1" id="KW-0175">Coiled coil</keyword>